<dbReference type="InterPro" id="IPR012495">
    <property type="entry name" value="TadE-like_dom"/>
</dbReference>
<dbReference type="Pfam" id="PF07811">
    <property type="entry name" value="TadE"/>
    <property type="match status" value="1"/>
</dbReference>
<keyword evidence="1" id="KW-0812">Transmembrane</keyword>
<organism evidence="3 4">
    <name type="scientific">Nocardioides nanhaiensis</name>
    <dbReference type="NCBI Taxonomy" id="1476871"/>
    <lineage>
        <taxon>Bacteria</taxon>
        <taxon>Bacillati</taxon>
        <taxon>Actinomycetota</taxon>
        <taxon>Actinomycetes</taxon>
        <taxon>Propionibacteriales</taxon>
        <taxon>Nocardioidaceae</taxon>
        <taxon>Nocardioides</taxon>
    </lineage>
</organism>
<feature type="domain" description="TadE-like" evidence="2">
    <location>
        <begin position="18"/>
        <end position="60"/>
    </location>
</feature>
<evidence type="ECO:0000313" key="3">
    <source>
        <dbReference type="EMBL" id="GAA4695479.1"/>
    </source>
</evidence>
<feature type="transmembrane region" description="Helical" evidence="1">
    <location>
        <begin position="21"/>
        <end position="44"/>
    </location>
</feature>
<evidence type="ECO:0000313" key="4">
    <source>
        <dbReference type="Proteomes" id="UP001500621"/>
    </source>
</evidence>
<gene>
    <name evidence="3" type="ORF">GCM10023226_37320</name>
</gene>
<proteinExistence type="predicted"/>
<name>A0ABP8WW51_9ACTN</name>
<accession>A0ABP8WW51</accession>
<dbReference type="EMBL" id="BAABIM010000004">
    <property type="protein sequence ID" value="GAA4695479.1"/>
    <property type="molecule type" value="Genomic_DNA"/>
</dbReference>
<evidence type="ECO:0000256" key="1">
    <source>
        <dbReference type="SAM" id="Phobius"/>
    </source>
</evidence>
<reference evidence="4" key="1">
    <citation type="journal article" date="2019" name="Int. J. Syst. Evol. Microbiol.">
        <title>The Global Catalogue of Microorganisms (GCM) 10K type strain sequencing project: providing services to taxonomists for standard genome sequencing and annotation.</title>
        <authorList>
            <consortium name="The Broad Institute Genomics Platform"/>
            <consortium name="The Broad Institute Genome Sequencing Center for Infectious Disease"/>
            <person name="Wu L."/>
            <person name="Ma J."/>
        </authorList>
    </citation>
    <scope>NUCLEOTIDE SEQUENCE [LARGE SCALE GENOMIC DNA]</scope>
    <source>
        <strain evidence="4">JCM 18127</strain>
    </source>
</reference>
<keyword evidence="1" id="KW-0472">Membrane</keyword>
<dbReference type="RefSeq" id="WP_345268788.1">
    <property type="nucleotide sequence ID" value="NZ_BAABIM010000004.1"/>
</dbReference>
<evidence type="ECO:0000259" key="2">
    <source>
        <dbReference type="Pfam" id="PF07811"/>
    </source>
</evidence>
<comment type="caution">
    <text evidence="3">The sequence shown here is derived from an EMBL/GenBank/DDBJ whole genome shotgun (WGS) entry which is preliminary data.</text>
</comment>
<sequence length="164" mass="17189">MPGSRTRPRASSPREERGAAAVEFALVAPLLVFLLFAIIAYGYMLSFRQSLSQAAAEGARAAAVAPTALTTDQKKTRARSAINDALTSYGVSCTSSGQLMRGTNPAGTCVITLPRSCTTSTIGGLCAQVSLDYTYKDDSLLPALPGVGIVLPEHLQYSTESQVS</sequence>
<protein>
    <recommendedName>
        <fullName evidence="2">TadE-like domain-containing protein</fullName>
    </recommendedName>
</protein>
<keyword evidence="1" id="KW-1133">Transmembrane helix</keyword>
<dbReference type="Proteomes" id="UP001500621">
    <property type="component" value="Unassembled WGS sequence"/>
</dbReference>
<keyword evidence="4" id="KW-1185">Reference proteome</keyword>